<dbReference type="EMBL" id="JAQQEZ010000076">
    <property type="protein sequence ID" value="MFM0007989.1"/>
    <property type="molecule type" value="Genomic_DNA"/>
</dbReference>
<evidence type="ECO:0000313" key="2">
    <source>
        <dbReference type="Proteomes" id="UP001629230"/>
    </source>
</evidence>
<reference evidence="1 2" key="1">
    <citation type="journal article" date="2024" name="Chem. Sci.">
        <title>Discovery of megapolipeptins by genome mining of a Burkholderiales bacteria collection.</title>
        <authorList>
            <person name="Paulo B.S."/>
            <person name="Recchia M.J.J."/>
            <person name="Lee S."/>
            <person name="Fergusson C.H."/>
            <person name="Romanowski S.B."/>
            <person name="Hernandez A."/>
            <person name="Krull N."/>
            <person name="Liu D.Y."/>
            <person name="Cavanagh H."/>
            <person name="Bos A."/>
            <person name="Gray C.A."/>
            <person name="Murphy B.T."/>
            <person name="Linington R.G."/>
            <person name="Eustaquio A.S."/>
        </authorList>
    </citation>
    <scope>NUCLEOTIDE SEQUENCE [LARGE SCALE GENOMIC DNA]</scope>
    <source>
        <strain evidence="1 2">RL17-350-BIC-A</strain>
    </source>
</reference>
<dbReference type="Proteomes" id="UP001629230">
    <property type="component" value="Unassembled WGS sequence"/>
</dbReference>
<keyword evidence="2" id="KW-1185">Reference proteome</keyword>
<name>A0ABW9B8F8_9BURK</name>
<protein>
    <submittedName>
        <fullName evidence="1">Uncharacterized protein</fullName>
    </submittedName>
</protein>
<accession>A0ABW9B8F8</accession>
<gene>
    <name evidence="1" type="ORF">PQR57_44600</name>
</gene>
<sequence>MRRTGDFELEAEPKLNPNLVMRLLRLLNSSAFVLAGTILFADGRLHALRSDPLAQLCGTGARAIHGTCRWPDVAR</sequence>
<proteinExistence type="predicted"/>
<comment type="caution">
    <text evidence="1">The sequence shown here is derived from an EMBL/GenBank/DDBJ whole genome shotgun (WGS) entry which is preliminary data.</text>
</comment>
<dbReference type="RefSeq" id="WP_408182831.1">
    <property type="nucleotide sequence ID" value="NZ_JAQQEZ010000076.1"/>
</dbReference>
<evidence type="ECO:0000313" key="1">
    <source>
        <dbReference type="EMBL" id="MFM0007989.1"/>
    </source>
</evidence>
<organism evidence="1 2">
    <name type="scientific">Paraburkholderia dipogonis</name>
    <dbReference type="NCBI Taxonomy" id="1211383"/>
    <lineage>
        <taxon>Bacteria</taxon>
        <taxon>Pseudomonadati</taxon>
        <taxon>Pseudomonadota</taxon>
        <taxon>Betaproteobacteria</taxon>
        <taxon>Burkholderiales</taxon>
        <taxon>Burkholderiaceae</taxon>
        <taxon>Paraburkholderia</taxon>
    </lineage>
</organism>